<reference evidence="1 2" key="1">
    <citation type="submission" date="2018-06" db="EMBL/GenBank/DDBJ databases">
        <title>Extensive metabolic versatility and redundancy in microbially diverse, dynamic hydrothermal sediments.</title>
        <authorList>
            <person name="Dombrowski N."/>
            <person name="Teske A."/>
            <person name="Baker B.J."/>
        </authorList>
    </citation>
    <scope>NUCLEOTIDE SEQUENCE [LARGE SCALE GENOMIC DNA]</scope>
    <source>
        <strain evidence="1">B7_G13</strain>
    </source>
</reference>
<evidence type="ECO:0000313" key="2">
    <source>
        <dbReference type="Proteomes" id="UP000277457"/>
    </source>
</evidence>
<comment type="caution">
    <text evidence="1">The sequence shown here is derived from an EMBL/GenBank/DDBJ whole genome shotgun (WGS) entry which is preliminary data.</text>
</comment>
<dbReference type="Proteomes" id="UP000277457">
    <property type="component" value="Unassembled WGS sequence"/>
</dbReference>
<dbReference type="AlphaFoldDB" id="A0A662D3X1"/>
<dbReference type="EMBL" id="QMPY01000118">
    <property type="protein sequence ID" value="RLE07133.1"/>
    <property type="molecule type" value="Genomic_DNA"/>
</dbReference>
<organism evidence="1 2">
    <name type="scientific">Aerophobetes bacterium</name>
    <dbReference type="NCBI Taxonomy" id="2030807"/>
    <lineage>
        <taxon>Bacteria</taxon>
        <taxon>Candidatus Aerophobota</taxon>
    </lineage>
</organism>
<gene>
    <name evidence="1" type="ORF">DRZ78_03500</name>
</gene>
<proteinExistence type="predicted"/>
<evidence type="ECO:0000313" key="1">
    <source>
        <dbReference type="EMBL" id="RLE07133.1"/>
    </source>
</evidence>
<accession>A0A662D3X1</accession>
<name>A0A662D3X1_UNCAE</name>
<protein>
    <submittedName>
        <fullName evidence="1">Uncharacterized protein</fullName>
    </submittedName>
</protein>
<sequence>MRKEEKRDLRKDDFLTLSEASSQLGLSYRHTYRLFLHLVQARMNPDLLLYKRITPPGTSYLRKREKKVIKVFEKLLL</sequence>